<proteinExistence type="predicted"/>
<protein>
    <submittedName>
        <fullName evidence="1">Uncharacterized protein</fullName>
    </submittedName>
</protein>
<dbReference type="Proteomes" id="UP000322873">
    <property type="component" value="Unassembled WGS sequence"/>
</dbReference>
<comment type="caution">
    <text evidence="1">The sequence shown here is derived from an EMBL/GenBank/DDBJ whole genome shotgun (WGS) entry which is preliminary data.</text>
</comment>
<reference evidence="1 2" key="1">
    <citation type="submission" date="2019-06" db="EMBL/GenBank/DDBJ databases">
        <title>Genome Sequence of the Brown Rot Fungal Pathogen Monilinia fructicola.</title>
        <authorList>
            <person name="De Miccolis Angelini R.M."/>
            <person name="Landi L."/>
            <person name="Abate D."/>
            <person name="Pollastro S."/>
            <person name="Romanazzi G."/>
            <person name="Faretra F."/>
        </authorList>
    </citation>
    <scope>NUCLEOTIDE SEQUENCE [LARGE SCALE GENOMIC DNA]</scope>
    <source>
        <strain evidence="1 2">Mfrc123</strain>
    </source>
</reference>
<dbReference type="EMBL" id="VICG01000001">
    <property type="protein sequence ID" value="KAA8576363.1"/>
    <property type="molecule type" value="Genomic_DNA"/>
</dbReference>
<evidence type="ECO:0000313" key="1">
    <source>
        <dbReference type="EMBL" id="KAA8576363.1"/>
    </source>
</evidence>
<accession>A0A5M9K774</accession>
<sequence length="97" mass="11372">MNVNEMLIRGLQYHGLRLRSYHQNQIFRYLNILNQITSQRFTPLSPPASSDWPIYGRLVIYAHASVLFYQQPYDDGVIESPRCRGVSFILHMQYLGP</sequence>
<evidence type="ECO:0000313" key="2">
    <source>
        <dbReference type="Proteomes" id="UP000322873"/>
    </source>
</evidence>
<gene>
    <name evidence="1" type="ORF">EYC84_006495</name>
</gene>
<name>A0A5M9K774_MONFR</name>
<dbReference type="AlphaFoldDB" id="A0A5M9K774"/>
<organism evidence="1 2">
    <name type="scientific">Monilinia fructicola</name>
    <name type="common">Brown rot fungus</name>
    <name type="synonym">Ciboria fructicola</name>
    <dbReference type="NCBI Taxonomy" id="38448"/>
    <lineage>
        <taxon>Eukaryota</taxon>
        <taxon>Fungi</taxon>
        <taxon>Dikarya</taxon>
        <taxon>Ascomycota</taxon>
        <taxon>Pezizomycotina</taxon>
        <taxon>Leotiomycetes</taxon>
        <taxon>Helotiales</taxon>
        <taxon>Sclerotiniaceae</taxon>
        <taxon>Monilinia</taxon>
    </lineage>
</organism>
<keyword evidence="2" id="KW-1185">Reference proteome</keyword>